<name>A0ABU6Q109_9BACL</name>
<reference evidence="1 2" key="1">
    <citation type="submission" date="2023-03" db="EMBL/GenBank/DDBJ databases">
        <title>Bacillus Genome Sequencing.</title>
        <authorList>
            <person name="Dunlap C."/>
        </authorList>
    </citation>
    <scope>NUCLEOTIDE SEQUENCE [LARGE SCALE GENOMIC DNA]</scope>
    <source>
        <strain evidence="1 2">NRS-52</strain>
    </source>
</reference>
<dbReference type="Proteomes" id="UP001343257">
    <property type="component" value="Unassembled WGS sequence"/>
</dbReference>
<gene>
    <name evidence="1" type="ORF">P9847_26520</name>
</gene>
<evidence type="ECO:0000313" key="1">
    <source>
        <dbReference type="EMBL" id="MED5020821.1"/>
    </source>
</evidence>
<dbReference type="RefSeq" id="WP_328282247.1">
    <property type="nucleotide sequence ID" value="NZ_JARTLD010000080.1"/>
</dbReference>
<dbReference type="EMBL" id="JARTLD010000080">
    <property type="protein sequence ID" value="MED5020821.1"/>
    <property type="molecule type" value="Genomic_DNA"/>
</dbReference>
<proteinExistence type="predicted"/>
<keyword evidence="2" id="KW-1185">Reference proteome</keyword>
<organism evidence="1 2">
    <name type="scientific">Paenibacillus chibensis</name>
    <dbReference type="NCBI Taxonomy" id="59846"/>
    <lineage>
        <taxon>Bacteria</taxon>
        <taxon>Bacillati</taxon>
        <taxon>Bacillota</taxon>
        <taxon>Bacilli</taxon>
        <taxon>Bacillales</taxon>
        <taxon>Paenibacillaceae</taxon>
        <taxon>Paenibacillus</taxon>
    </lineage>
</organism>
<evidence type="ECO:0000313" key="2">
    <source>
        <dbReference type="Proteomes" id="UP001343257"/>
    </source>
</evidence>
<sequence length="176" mass="19808">MGKMNGAYLFESAKCMALTLQLIQGNPVSDPAAEQGMDPVLSLNEYRTEVKRELIPVTSASSEDQASVRGQGDISRESLLDFYEQLALLRKDPVINRMLTSGEFRLAAPEDAHVFAYEREFSGRRLLIAANWSKENQIYALDKDFECGDIRVSVYPEVVLSQHMLLRPYEAFAVLI</sequence>
<protein>
    <recommendedName>
        <fullName evidence="3">DUF3459 domain-containing protein</fullName>
    </recommendedName>
</protein>
<comment type="caution">
    <text evidence="1">The sequence shown here is derived from an EMBL/GenBank/DDBJ whole genome shotgun (WGS) entry which is preliminary data.</text>
</comment>
<dbReference type="SUPFAM" id="SSF51011">
    <property type="entry name" value="Glycosyl hydrolase domain"/>
    <property type="match status" value="1"/>
</dbReference>
<dbReference type="InterPro" id="IPR013780">
    <property type="entry name" value="Glyco_hydro_b"/>
</dbReference>
<evidence type="ECO:0008006" key="3">
    <source>
        <dbReference type="Google" id="ProtNLM"/>
    </source>
</evidence>
<accession>A0ABU6Q109</accession>
<dbReference type="Gene3D" id="2.60.40.1180">
    <property type="entry name" value="Golgi alpha-mannosidase II"/>
    <property type="match status" value="1"/>
</dbReference>